<evidence type="ECO:0000259" key="1">
    <source>
        <dbReference type="Pfam" id="PF02463"/>
    </source>
</evidence>
<evidence type="ECO:0000313" key="2">
    <source>
        <dbReference type="EMBL" id="KKR42305.1"/>
    </source>
</evidence>
<feature type="domain" description="RecF/RecN/SMC N-terminal" evidence="1">
    <location>
        <begin position="3"/>
        <end position="367"/>
    </location>
</feature>
<proteinExistence type="predicted"/>
<evidence type="ECO:0000313" key="3">
    <source>
        <dbReference type="Proteomes" id="UP000034881"/>
    </source>
</evidence>
<dbReference type="Pfam" id="PF02463">
    <property type="entry name" value="SMC_N"/>
    <property type="match status" value="1"/>
</dbReference>
<comment type="caution">
    <text evidence="2">The sequence shown here is derived from an EMBL/GenBank/DDBJ whole genome shotgun (WGS) entry which is preliminary data.</text>
</comment>
<dbReference type="CDD" id="cd00267">
    <property type="entry name" value="ABC_ATPase"/>
    <property type="match status" value="1"/>
</dbReference>
<accession>A0A0G0T5A0</accession>
<dbReference type="InterPro" id="IPR027417">
    <property type="entry name" value="P-loop_NTPase"/>
</dbReference>
<dbReference type="InterPro" id="IPR003395">
    <property type="entry name" value="RecF/RecN/SMC_N"/>
</dbReference>
<dbReference type="PANTHER" id="PTHR43581">
    <property type="entry name" value="ATP/GTP PHOSPHATASE"/>
    <property type="match status" value="1"/>
</dbReference>
<dbReference type="PANTHER" id="PTHR43581:SF4">
    <property type="entry name" value="ATP_GTP PHOSPHATASE"/>
    <property type="match status" value="1"/>
</dbReference>
<reference evidence="2 3" key="1">
    <citation type="journal article" date="2015" name="Nature">
        <title>rRNA introns, odd ribosomes, and small enigmatic genomes across a large radiation of phyla.</title>
        <authorList>
            <person name="Brown C.T."/>
            <person name="Hug L.A."/>
            <person name="Thomas B.C."/>
            <person name="Sharon I."/>
            <person name="Castelle C.J."/>
            <person name="Singh A."/>
            <person name="Wilkins M.J."/>
            <person name="Williams K.H."/>
            <person name="Banfield J.F."/>
        </authorList>
    </citation>
    <scope>NUCLEOTIDE SEQUENCE [LARGE SCALE GENOMIC DNA]</scope>
</reference>
<gene>
    <name evidence="2" type="ORF">UT77_C0003G0100</name>
</gene>
<dbReference type="Gene3D" id="3.40.50.300">
    <property type="entry name" value="P-loop containing nucleotide triphosphate hydrolases"/>
    <property type="match status" value="2"/>
</dbReference>
<sequence length="597" mass="66631">MRVEEIKITGFRGFENFEVKASELTGFIVLAGQNGTGKSTILEVANFLLNSVDINQIDTTVVSGITGAEAVWRASVSLSDDDLGHLAEILVEKSPNAFTSRETVLQTIQNDLQKKNGRYFFTVELSIPSDFSPQQPSTRKFIGASSQNDIPSWLSELGRHKVLGVFVKPLQDIGEGGTSFLGAAPRDVEMTEVVTGDFDIRQRTTRSNIQLGSLLNRLAMMAVWRVFSQQKVAFPELEDTLSRINEIIYPLELSFDKIQAEKGEMKFRMTNKKINRSYPIQFASSGERQVIGLAAMLIQWERQAFKPIVLIDEPDIHLHPEYVTRLAEFMNGVFLKAKDFSCLVSTHSSDFISANTENVYQITSDSKSIEKVDNLTTRVELLNSLGKRFDLAFLAPKIVYVEGIPNAKDHLEDFKVYQRLIDPLKNCVVFIPAGTDNKPGSGSKPGVIQTSDAFRTFIGTLTQQPSTLNILALIDKDDEGVLGQIGNNVLVTPYKTLENVFLFDIEAIADAASSDERQYKAQDVTNHLEAIEKDSSTKLMEIDGKVMTKKLYDRLSAESSKVKNLTYKGFQFEVIKSIDLSRLPDEVSKFFNSIKGK</sequence>
<dbReference type="InterPro" id="IPR051396">
    <property type="entry name" value="Bact_Antivir_Def_Nuclease"/>
</dbReference>
<dbReference type="EMBL" id="LBYB01000003">
    <property type="protein sequence ID" value="KKR42305.1"/>
    <property type="molecule type" value="Genomic_DNA"/>
</dbReference>
<protein>
    <recommendedName>
        <fullName evidence="1">RecF/RecN/SMC N-terminal domain-containing protein</fullName>
    </recommendedName>
</protein>
<organism evidence="2 3">
    <name type="scientific">Candidatus Daviesbacteria bacterium GW2011_GWC2_40_12</name>
    <dbReference type="NCBI Taxonomy" id="1618431"/>
    <lineage>
        <taxon>Bacteria</taxon>
        <taxon>Candidatus Daviesiibacteriota</taxon>
    </lineage>
</organism>
<dbReference type="AlphaFoldDB" id="A0A0G0T5A0"/>
<dbReference type="SUPFAM" id="SSF52540">
    <property type="entry name" value="P-loop containing nucleoside triphosphate hydrolases"/>
    <property type="match status" value="1"/>
</dbReference>
<name>A0A0G0T5A0_9BACT</name>
<dbReference type="Proteomes" id="UP000034881">
    <property type="component" value="Unassembled WGS sequence"/>
</dbReference>